<evidence type="ECO:0000256" key="2">
    <source>
        <dbReference type="ARBA" id="ARBA00022676"/>
    </source>
</evidence>
<dbReference type="GO" id="GO:0009103">
    <property type="term" value="P:lipopolysaccharide biosynthetic process"/>
    <property type="evidence" value="ECO:0007669"/>
    <property type="project" value="UniProtKB-KW"/>
</dbReference>
<dbReference type="Gene3D" id="3.90.550.10">
    <property type="entry name" value="Spore Coat Polysaccharide Biosynthesis Protein SpsA, Chain A"/>
    <property type="match status" value="1"/>
</dbReference>
<feature type="domain" description="Glycosyltransferase 2-like" evidence="9">
    <location>
        <begin position="4"/>
        <end position="164"/>
    </location>
</feature>
<evidence type="ECO:0000256" key="3">
    <source>
        <dbReference type="ARBA" id="ARBA00022679"/>
    </source>
</evidence>
<accession>A0A2M8L7K4</accession>
<dbReference type="Pfam" id="PF00535">
    <property type="entry name" value="Glycos_transf_2"/>
    <property type="match status" value="1"/>
</dbReference>
<evidence type="ECO:0000259" key="9">
    <source>
        <dbReference type="Pfam" id="PF00535"/>
    </source>
</evidence>
<organism evidence="10 11">
    <name type="scientific">Candidatus Shapirobacteria bacterium CG10_big_fil_rev_8_21_14_0_10_48_15</name>
    <dbReference type="NCBI Taxonomy" id="1974484"/>
    <lineage>
        <taxon>Bacteria</taxon>
        <taxon>Candidatus Shapironibacteriota</taxon>
    </lineage>
</organism>
<keyword evidence="3 10" id="KW-0808">Transferase</keyword>
<dbReference type="Proteomes" id="UP000231579">
    <property type="component" value="Unassembled WGS sequence"/>
</dbReference>
<evidence type="ECO:0000256" key="5">
    <source>
        <dbReference type="ARBA" id="ARBA00022985"/>
    </source>
</evidence>
<reference evidence="11" key="1">
    <citation type="submission" date="2017-09" db="EMBL/GenBank/DDBJ databases">
        <title>Depth-based differentiation of microbial function through sediment-hosted aquifers and enrichment of novel symbionts in the deep terrestrial subsurface.</title>
        <authorList>
            <person name="Probst A.J."/>
            <person name="Ladd B."/>
            <person name="Jarett J.K."/>
            <person name="Geller-Mcgrath D.E."/>
            <person name="Sieber C.M.K."/>
            <person name="Emerson J.B."/>
            <person name="Anantharaman K."/>
            <person name="Thomas B.C."/>
            <person name="Malmstrom R."/>
            <person name="Stieglmeier M."/>
            <person name="Klingl A."/>
            <person name="Woyke T."/>
            <person name="Ryan C.M."/>
            <person name="Banfield J.F."/>
        </authorList>
    </citation>
    <scope>NUCLEOTIDE SEQUENCE [LARGE SCALE GENOMIC DNA]</scope>
</reference>
<dbReference type="EMBL" id="PFEM01000011">
    <property type="protein sequence ID" value="PJE70221.1"/>
    <property type="molecule type" value="Genomic_DNA"/>
</dbReference>
<dbReference type="PANTHER" id="PTHR48090">
    <property type="entry name" value="UNDECAPRENYL-PHOSPHATE 4-DEOXY-4-FORMAMIDO-L-ARABINOSE TRANSFERASE-RELATED"/>
    <property type="match status" value="1"/>
</dbReference>
<dbReference type="GO" id="GO:0099621">
    <property type="term" value="F:undecaprenyl-phosphate 4-deoxy-4-formamido-L-arabinose transferase activity"/>
    <property type="evidence" value="ECO:0007669"/>
    <property type="project" value="TreeGrafter"/>
</dbReference>
<proteinExistence type="predicted"/>
<keyword evidence="1" id="KW-1003">Cell membrane</keyword>
<evidence type="ECO:0000256" key="4">
    <source>
        <dbReference type="ARBA" id="ARBA00022692"/>
    </source>
</evidence>
<dbReference type="PANTHER" id="PTHR48090:SF3">
    <property type="entry name" value="UNDECAPRENYL-PHOSPHATE 4-DEOXY-4-FORMAMIDO-L-ARABINOSE TRANSFERASE"/>
    <property type="match status" value="1"/>
</dbReference>
<gene>
    <name evidence="10" type="ORF">COU97_00880</name>
</gene>
<sequence>MELSFVIPVYNEEKSLAILHEEIVRAVGPLKKSFEIIFINDGSTDDSQKIIEILQKKDRGVRLINFRGNQGKAAGLMAGFHSARGEIVFTLDADLQDNPMEIPRFLAKINEGYDLVSGWKKQRHDPFSKVLPSRIYNWLASWLSGTRLHDFNCGFKAYRQEVIKNLKLYGELYRLIPVLAAEKKFKIAEIPVRHRQRRFGQSKFGWNRFIKGFLDMITVIFLTKFLRRPAHLFGTIGTGLLGSGLAIGLYMTYLKLAFGNIQGRQPLLLLGILLIMVGIQLFSIGLLAEMILYLNAAGKDKGADN</sequence>
<dbReference type="AlphaFoldDB" id="A0A2M8L7K4"/>
<dbReference type="InterPro" id="IPR050256">
    <property type="entry name" value="Glycosyltransferase_2"/>
</dbReference>
<protein>
    <submittedName>
        <fullName evidence="10">Glycosyltransferase</fullName>
    </submittedName>
</protein>
<keyword evidence="7 8" id="KW-0472">Membrane</keyword>
<keyword evidence="4 8" id="KW-0812">Transmembrane</keyword>
<evidence type="ECO:0000256" key="6">
    <source>
        <dbReference type="ARBA" id="ARBA00022989"/>
    </source>
</evidence>
<keyword evidence="5" id="KW-0448">Lipopolysaccharide biosynthesis</keyword>
<evidence type="ECO:0000256" key="8">
    <source>
        <dbReference type="SAM" id="Phobius"/>
    </source>
</evidence>
<evidence type="ECO:0000313" key="11">
    <source>
        <dbReference type="Proteomes" id="UP000231579"/>
    </source>
</evidence>
<feature type="transmembrane region" description="Helical" evidence="8">
    <location>
        <begin position="266"/>
        <end position="288"/>
    </location>
</feature>
<name>A0A2M8L7K4_9BACT</name>
<comment type="caution">
    <text evidence="10">The sequence shown here is derived from an EMBL/GenBank/DDBJ whole genome shotgun (WGS) entry which is preliminary data.</text>
</comment>
<dbReference type="GO" id="GO:0005886">
    <property type="term" value="C:plasma membrane"/>
    <property type="evidence" value="ECO:0007669"/>
    <property type="project" value="TreeGrafter"/>
</dbReference>
<dbReference type="SUPFAM" id="SSF53448">
    <property type="entry name" value="Nucleotide-diphospho-sugar transferases"/>
    <property type="match status" value="1"/>
</dbReference>
<evidence type="ECO:0000256" key="1">
    <source>
        <dbReference type="ARBA" id="ARBA00022475"/>
    </source>
</evidence>
<evidence type="ECO:0000256" key="7">
    <source>
        <dbReference type="ARBA" id="ARBA00023136"/>
    </source>
</evidence>
<evidence type="ECO:0000313" key="10">
    <source>
        <dbReference type="EMBL" id="PJE70221.1"/>
    </source>
</evidence>
<dbReference type="CDD" id="cd04187">
    <property type="entry name" value="DPM1_like_bac"/>
    <property type="match status" value="1"/>
</dbReference>
<dbReference type="InterPro" id="IPR029044">
    <property type="entry name" value="Nucleotide-diphossugar_trans"/>
</dbReference>
<feature type="transmembrane region" description="Helical" evidence="8">
    <location>
        <begin position="232"/>
        <end position="254"/>
    </location>
</feature>
<keyword evidence="2" id="KW-0328">Glycosyltransferase</keyword>
<dbReference type="InterPro" id="IPR001173">
    <property type="entry name" value="Glyco_trans_2-like"/>
</dbReference>
<keyword evidence="6 8" id="KW-1133">Transmembrane helix</keyword>